<evidence type="ECO:0000256" key="1">
    <source>
        <dbReference type="SAM" id="Phobius"/>
    </source>
</evidence>
<accession>A0ABU5QXN8</accession>
<evidence type="ECO:0000313" key="2">
    <source>
        <dbReference type="EMBL" id="MEA5358189.1"/>
    </source>
</evidence>
<sequence length="178" mass="18815">MDLPTNVLLPGERLLWSGRPRHAALDGHDWYRLVFGLVWVSLVLGFPLLGRGSLLLVSPIFAAFGLAIAWGPVVLRQRTLRRAVYAVTDRRVVVADRVSGRIRASAYLGALPPPVVRAGRNGVGAVAFGSTGGLLGSLTGAANPGAFAARSMRLVGLPDAGYVRDLIAQAQARLWAAG</sequence>
<evidence type="ECO:0000313" key="3">
    <source>
        <dbReference type="Proteomes" id="UP001304298"/>
    </source>
</evidence>
<evidence type="ECO:0008006" key="4">
    <source>
        <dbReference type="Google" id="ProtNLM"/>
    </source>
</evidence>
<reference evidence="2 3" key="1">
    <citation type="submission" date="2023-12" db="EMBL/GenBank/DDBJ databases">
        <title>Amycolatopsis sp. V23-08.</title>
        <authorList>
            <person name="Somphong A."/>
        </authorList>
    </citation>
    <scope>NUCLEOTIDE SEQUENCE [LARGE SCALE GENOMIC DNA]</scope>
    <source>
        <strain evidence="2 3">V23-08</strain>
    </source>
</reference>
<proteinExistence type="predicted"/>
<protein>
    <recommendedName>
        <fullName evidence="4">PH domain-containing protein</fullName>
    </recommendedName>
</protein>
<keyword evidence="1" id="KW-0472">Membrane</keyword>
<feature type="transmembrane region" description="Helical" evidence="1">
    <location>
        <begin position="30"/>
        <end position="49"/>
    </location>
</feature>
<feature type="transmembrane region" description="Helical" evidence="1">
    <location>
        <begin position="55"/>
        <end position="75"/>
    </location>
</feature>
<keyword evidence="1" id="KW-0812">Transmembrane</keyword>
<dbReference type="EMBL" id="JAYFSI010000001">
    <property type="protein sequence ID" value="MEA5358189.1"/>
    <property type="molecule type" value="Genomic_DNA"/>
</dbReference>
<comment type="caution">
    <text evidence="2">The sequence shown here is derived from an EMBL/GenBank/DDBJ whole genome shotgun (WGS) entry which is preliminary data.</text>
</comment>
<dbReference type="Proteomes" id="UP001304298">
    <property type="component" value="Unassembled WGS sequence"/>
</dbReference>
<dbReference type="RefSeq" id="WP_323322778.1">
    <property type="nucleotide sequence ID" value="NZ_JAYFSI010000001.1"/>
</dbReference>
<keyword evidence="1" id="KW-1133">Transmembrane helix</keyword>
<organism evidence="2 3">
    <name type="scientific">Amycolatopsis heterodermiae</name>
    <dbReference type="NCBI Taxonomy" id="3110235"/>
    <lineage>
        <taxon>Bacteria</taxon>
        <taxon>Bacillati</taxon>
        <taxon>Actinomycetota</taxon>
        <taxon>Actinomycetes</taxon>
        <taxon>Pseudonocardiales</taxon>
        <taxon>Pseudonocardiaceae</taxon>
        <taxon>Amycolatopsis</taxon>
    </lineage>
</organism>
<name>A0ABU5QXN8_9PSEU</name>
<keyword evidence="3" id="KW-1185">Reference proteome</keyword>
<gene>
    <name evidence="2" type="ORF">VA596_01465</name>
</gene>